<dbReference type="PANTHER" id="PTHR42847:SF4">
    <property type="entry name" value="ALKANESULFONATE MONOOXYGENASE-RELATED"/>
    <property type="match status" value="1"/>
</dbReference>
<keyword evidence="1" id="KW-0285">Flavoprotein</keyword>
<accession>A0ABP6Q5X0</accession>
<dbReference type="EMBL" id="BAAAUV010000003">
    <property type="protein sequence ID" value="GAA3201620.1"/>
    <property type="molecule type" value="Genomic_DNA"/>
</dbReference>
<dbReference type="Proteomes" id="UP001501237">
    <property type="component" value="Unassembled WGS sequence"/>
</dbReference>
<dbReference type="InterPro" id="IPR011251">
    <property type="entry name" value="Luciferase-like_dom"/>
</dbReference>
<keyword evidence="3" id="KW-0560">Oxidoreductase</keyword>
<keyword evidence="7" id="KW-1185">Reference proteome</keyword>
<proteinExistence type="predicted"/>
<keyword evidence="2" id="KW-0288">FMN</keyword>
<evidence type="ECO:0000256" key="2">
    <source>
        <dbReference type="ARBA" id="ARBA00022643"/>
    </source>
</evidence>
<keyword evidence="4" id="KW-0503">Monooxygenase</keyword>
<evidence type="ECO:0000313" key="7">
    <source>
        <dbReference type="Proteomes" id="UP001501237"/>
    </source>
</evidence>
<evidence type="ECO:0000256" key="3">
    <source>
        <dbReference type="ARBA" id="ARBA00023002"/>
    </source>
</evidence>
<evidence type="ECO:0000256" key="4">
    <source>
        <dbReference type="ARBA" id="ARBA00023033"/>
    </source>
</evidence>
<evidence type="ECO:0000313" key="6">
    <source>
        <dbReference type="EMBL" id="GAA3201620.1"/>
    </source>
</evidence>
<organism evidence="6 7">
    <name type="scientific">Actinocorallia longicatena</name>
    <dbReference type="NCBI Taxonomy" id="111803"/>
    <lineage>
        <taxon>Bacteria</taxon>
        <taxon>Bacillati</taxon>
        <taxon>Actinomycetota</taxon>
        <taxon>Actinomycetes</taxon>
        <taxon>Streptosporangiales</taxon>
        <taxon>Thermomonosporaceae</taxon>
        <taxon>Actinocorallia</taxon>
    </lineage>
</organism>
<dbReference type="SUPFAM" id="SSF51679">
    <property type="entry name" value="Bacterial luciferase-like"/>
    <property type="match status" value="1"/>
</dbReference>
<feature type="domain" description="Luciferase-like" evidence="5">
    <location>
        <begin position="13"/>
        <end position="220"/>
    </location>
</feature>
<protein>
    <recommendedName>
        <fullName evidence="5">Luciferase-like domain-containing protein</fullName>
    </recommendedName>
</protein>
<gene>
    <name evidence="6" type="ORF">GCM10010468_14890</name>
</gene>
<dbReference type="CDD" id="cd01097">
    <property type="entry name" value="Tetrahydromethanopterin_reductase"/>
    <property type="match status" value="1"/>
</dbReference>
<reference evidence="7" key="1">
    <citation type="journal article" date="2019" name="Int. J. Syst. Evol. Microbiol.">
        <title>The Global Catalogue of Microorganisms (GCM) 10K type strain sequencing project: providing services to taxonomists for standard genome sequencing and annotation.</title>
        <authorList>
            <consortium name="The Broad Institute Genomics Platform"/>
            <consortium name="The Broad Institute Genome Sequencing Center for Infectious Disease"/>
            <person name="Wu L."/>
            <person name="Ma J."/>
        </authorList>
    </citation>
    <scope>NUCLEOTIDE SEQUENCE [LARGE SCALE GENOMIC DNA]</scope>
    <source>
        <strain evidence="7">JCM 9377</strain>
    </source>
</reference>
<dbReference type="RefSeq" id="WP_344823732.1">
    <property type="nucleotide sequence ID" value="NZ_BAAAUV010000003.1"/>
</dbReference>
<dbReference type="PANTHER" id="PTHR42847">
    <property type="entry name" value="ALKANESULFONATE MONOOXYGENASE"/>
    <property type="match status" value="1"/>
</dbReference>
<evidence type="ECO:0000256" key="1">
    <source>
        <dbReference type="ARBA" id="ARBA00022630"/>
    </source>
</evidence>
<sequence length="285" mass="30133">MPQFGHFLAPGPDAVRVAVEADRLGLDLLGVQDHPYQRRLDCLALMATVLAVTGGITVFPDVACLPLRPPQVLAGTLASLDVLSGGRAELGLGGGIFWDAITAHGGPHRTPRASRTALAEAVQVIRLLWSGEKDVRFEGEHYRLGGGFPAIGGPVPVHPMGIWLGVTGRRSLEIAGTHADGWIPSSSFVPPERLAEGHRIIDDAAHAAGRKPSEIRRIYNFAGPRTAAELADLVIEHRMDTLIHAGDPAWLPVLAHEVAPAVREMVAGRAGARGEPVTRRAAGAG</sequence>
<evidence type="ECO:0000259" key="5">
    <source>
        <dbReference type="Pfam" id="PF00296"/>
    </source>
</evidence>
<dbReference type="InterPro" id="IPR050172">
    <property type="entry name" value="SsuD_RutA_monooxygenase"/>
</dbReference>
<dbReference type="Pfam" id="PF00296">
    <property type="entry name" value="Bac_luciferase"/>
    <property type="match status" value="1"/>
</dbReference>
<name>A0ABP6Q5X0_9ACTN</name>
<dbReference type="Gene3D" id="3.20.20.30">
    <property type="entry name" value="Luciferase-like domain"/>
    <property type="match status" value="1"/>
</dbReference>
<dbReference type="InterPro" id="IPR036661">
    <property type="entry name" value="Luciferase-like_sf"/>
</dbReference>
<comment type="caution">
    <text evidence="6">The sequence shown here is derived from an EMBL/GenBank/DDBJ whole genome shotgun (WGS) entry which is preliminary data.</text>
</comment>